<evidence type="ECO:0000256" key="4">
    <source>
        <dbReference type="SAM" id="SignalP"/>
    </source>
</evidence>
<evidence type="ECO:0000259" key="5">
    <source>
        <dbReference type="Pfam" id="PF13458"/>
    </source>
</evidence>
<dbReference type="RefSeq" id="WP_120696645.1">
    <property type="nucleotide sequence ID" value="NZ_RBDX01000005.1"/>
</dbReference>
<dbReference type="InterPro" id="IPR051010">
    <property type="entry name" value="BCAA_transport"/>
</dbReference>
<dbReference type="OrthoDB" id="3759485at2"/>
<dbReference type="AlphaFoldDB" id="A0A3A9WCW3"/>
<feature type="signal peptide" evidence="4">
    <location>
        <begin position="1"/>
        <end position="27"/>
    </location>
</feature>
<protein>
    <recommendedName>
        <fullName evidence="5">Leucine-binding protein domain-containing protein</fullName>
    </recommendedName>
</protein>
<dbReference type="SUPFAM" id="SSF53822">
    <property type="entry name" value="Periplasmic binding protein-like I"/>
    <property type="match status" value="1"/>
</dbReference>
<accession>A0A3A9WCW3</accession>
<gene>
    <name evidence="7" type="ORF">D7318_10560</name>
    <name evidence="6" type="ORF">D7319_09380</name>
</gene>
<keyword evidence="8" id="KW-1185">Reference proteome</keyword>
<evidence type="ECO:0000313" key="7">
    <source>
        <dbReference type="EMBL" id="RKN24880.1"/>
    </source>
</evidence>
<evidence type="ECO:0000256" key="3">
    <source>
        <dbReference type="SAM" id="MobiDB-lite"/>
    </source>
</evidence>
<dbReference type="EMBL" id="RBDX01000005">
    <property type="protein sequence ID" value="RKN10620.1"/>
    <property type="molecule type" value="Genomic_DNA"/>
</dbReference>
<evidence type="ECO:0000313" key="8">
    <source>
        <dbReference type="Proteomes" id="UP000268652"/>
    </source>
</evidence>
<comment type="caution">
    <text evidence="6">The sequence shown here is derived from an EMBL/GenBank/DDBJ whole genome shotgun (WGS) entry which is preliminary data.</text>
</comment>
<reference evidence="8 9" key="1">
    <citation type="submission" date="2018-09" db="EMBL/GenBank/DDBJ databases">
        <title>Streptomyces sp. nov. DS1-2, an endophytic actinomycete isolated from roots of Dendrobium scabrilingue.</title>
        <authorList>
            <person name="Kuncharoen N."/>
            <person name="Kudo T."/>
            <person name="Ohkuma M."/>
            <person name="Yuki M."/>
            <person name="Tanasupawat S."/>
        </authorList>
    </citation>
    <scope>NUCLEOTIDE SEQUENCE [LARGE SCALE GENOMIC DNA]</scope>
    <source>
        <strain evidence="6 9">AZ1-7</strain>
        <strain evidence="7 8">DS1-2</strain>
    </source>
</reference>
<evidence type="ECO:0000313" key="9">
    <source>
        <dbReference type="Proteomes" id="UP000275024"/>
    </source>
</evidence>
<dbReference type="EMBL" id="RBDY01000005">
    <property type="protein sequence ID" value="RKN24880.1"/>
    <property type="molecule type" value="Genomic_DNA"/>
</dbReference>
<dbReference type="Pfam" id="PF13458">
    <property type="entry name" value="Peripla_BP_6"/>
    <property type="match status" value="1"/>
</dbReference>
<dbReference type="InterPro" id="IPR028082">
    <property type="entry name" value="Peripla_BP_I"/>
</dbReference>
<dbReference type="PANTHER" id="PTHR30483">
    <property type="entry name" value="LEUCINE-SPECIFIC-BINDING PROTEIN"/>
    <property type="match status" value="1"/>
</dbReference>
<keyword evidence="2 4" id="KW-0732">Signal</keyword>
<dbReference type="Proteomes" id="UP000275024">
    <property type="component" value="Unassembled WGS sequence"/>
</dbReference>
<dbReference type="Gene3D" id="3.40.50.2300">
    <property type="match status" value="2"/>
</dbReference>
<evidence type="ECO:0000313" key="6">
    <source>
        <dbReference type="EMBL" id="RKN10620.1"/>
    </source>
</evidence>
<organism evidence="6 9">
    <name type="scientific">Streptomyces radicis</name>
    <dbReference type="NCBI Taxonomy" id="1750517"/>
    <lineage>
        <taxon>Bacteria</taxon>
        <taxon>Bacillati</taxon>
        <taxon>Actinomycetota</taxon>
        <taxon>Actinomycetes</taxon>
        <taxon>Kitasatosporales</taxon>
        <taxon>Streptomycetaceae</taxon>
        <taxon>Streptomyces</taxon>
    </lineage>
</organism>
<feature type="region of interest" description="Disordered" evidence="3">
    <location>
        <begin position="445"/>
        <end position="469"/>
    </location>
</feature>
<dbReference type="PANTHER" id="PTHR30483:SF6">
    <property type="entry name" value="PERIPLASMIC BINDING PROTEIN OF ABC TRANSPORTER FOR NATURAL AMINO ACIDS"/>
    <property type="match status" value="1"/>
</dbReference>
<name>A0A3A9WCW3_9ACTN</name>
<dbReference type="Proteomes" id="UP000268652">
    <property type="component" value="Unassembled WGS sequence"/>
</dbReference>
<dbReference type="InterPro" id="IPR028081">
    <property type="entry name" value="Leu-bd"/>
</dbReference>
<comment type="similarity">
    <text evidence="1">Belongs to the leucine-binding protein family.</text>
</comment>
<feature type="domain" description="Leucine-binding protein" evidence="5">
    <location>
        <begin position="51"/>
        <end position="413"/>
    </location>
</feature>
<evidence type="ECO:0000256" key="1">
    <source>
        <dbReference type="ARBA" id="ARBA00010062"/>
    </source>
</evidence>
<sequence length="487" mass="50052">MSGLRRRTAPALSMAAALALVTAGCSGGDDSSGLPADQQGSGATAAEGDGVRLGILGQCEGPFGGFHEDVVAGTTLALTRFAGATPNSSTSALDGFSDAEAAGTPIELVGVGCGDDTADRVLQEVRLLVEQMGANVIIGPLSGDEGMAVAEYAKANPDITVFAGISGSQEQTLQVRAPNYFRFYGDGAIWNAGLGDLLYNEQGWRRVAVIADDYSFGHTSAAGFIADFCAVGGDVTHRVFPPLGTTDYSSYIAQLPNPDEVDGYFWAVGGTGTQSALEAFINSKGDVTGDQHAGNFFFNPDLAQALGSDIAGAHIGGFATLPGDVRTPEIEEYLAAADATWESIPGSLSGNEPAPPSTAAAFGFFYGYYTAGVALVEALEAVDGDISDVEAFQSAISGLTLDLPYGDISLDENRSGVVDVGLSRLAVDDSGEIVQETVAVVPGVDQSFGGTFSPETPSPGRDFPACDERDLPWEGQAVPVVDGVPQS</sequence>
<feature type="chain" id="PRO_5038707634" description="Leucine-binding protein domain-containing protein" evidence="4">
    <location>
        <begin position="28"/>
        <end position="487"/>
    </location>
</feature>
<evidence type="ECO:0000256" key="2">
    <source>
        <dbReference type="ARBA" id="ARBA00022729"/>
    </source>
</evidence>
<dbReference type="PROSITE" id="PS51257">
    <property type="entry name" value="PROKAR_LIPOPROTEIN"/>
    <property type="match status" value="1"/>
</dbReference>
<proteinExistence type="inferred from homology"/>